<feature type="domain" description="Tail specific protease" evidence="2">
    <location>
        <begin position="232"/>
        <end position="433"/>
    </location>
</feature>
<evidence type="ECO:0000259" key="2">
    <source>
        <dbReference type="SMART" id="SM00245"/>
    </source>
</evidence>
<protein>
    <recommendedName>
        <fullName evidence="2">Tail specific protease domain-containing protein</fullName>
    </recommendedName>
</protein>
<dbReference type="AlphaFoldDB" id="A0A6M4H2R5"/>
<keyword evidence="1" id="KW-0732">Signal</keyword>
<dbReference type="InterPro" id="IPR028204">
    <property type="entry name" value="Tricorn_C1"/>
</dbReference>
<dbReference type="Gene3D" id="3.30.750.44">
    <property type="match status" value="1"/>
</dbReference>
<dbReference type="GO" id="GO:0004175">
    <property type="term" value="F:endopeptidase activity"/>
    <property type="evidence" value="ECO:0007669"/>
    <property type="project" value="TreeGrafter"/>
</dbReference>
<evidence type="ECO:0000313" key="4">
    <source>
        <dbReference type="Proteomes" id="UP000503096"/>
    </source>
</evidence>
<organism evidence="3 4">
    <name type="scientific">Usitatibacter palustris</name>
    <dbReference type="NCBI Taxonomy" id="2732487"/>
    <lineage>
        <taxon>Bacteria</taxon>
        <taxon>Pseudomonadati</taxon>
        <taxon>Pseudomonadota</taxon>
        <taxon>Betaproteobacteria</taxon>
        <taxon>Nitrosomonadales</taxon>
        <taxon>Usitatibacteraceae</taxon>
        <taxon>Usitatibacter</taxon>
    </lineage>
</organism>
<name>A0A6M4H2R5_9PROT</name>
<dbReference type="InterPro" id="IPR005151">
    <property type="entry name" value="Tail-specific_protease"/>
</dbReference>
<dbReference type="EMBL" id="CP053073">
    <property type="protein sequence ID" value="QJR13816.1"/>
    <property type="molecule type" value="Genomic_DNA"/>
</dbReference>
<dbReference type="KEGG" id="upl:DSM104440_00606"/>
<dbReference type="InterPro" id="IPR029045">
    <property type="entry name" value="ClpP/crotonase-like_dom_sf"/>
</dbReference>
<dbReference type="CDD" id="cd07562">
    <property type="entry name" value="Peptidase_S41_TRI"/>
    <property type="match status" value="1"/>
</dbReference>
<dbReference type="Gene3D" id="2.30.42.10">
    <property type="match status" value="1"/>
</dbReference>
<evidence type="ECO:0000256" key="1">
    <source>
        <dbReference type="SAM" id="SignalP"/>
    </source>
</evidence>
<keyword evidence="4" id="KW-1185">Reference proteome</keyword>
<dbReference type="GO" id="GO:0008236">
    <property type="term" value="F:serine-type peptidase activity"/>
    <property type="evidence" value="ECO:0007669"/>
    <property type="project" value="InterPro"/>
</dbReference>
<sequence length="469" mass="50754">MTSSATSPSIRHRLAPAALCVAALLAGGCAAIDPHNMIGRQFAPGTSQTNPFGPVGATALSTTERVRAFDFVWNTINDRYYDAKLNGVDWKAAGDRYRPQAIGAPDDDAFWEMLDRMAGEMKDAHTRVESPKRAEQIRNNESVSLGFSFIRLDGRFIVSSVHPDSDAWWAGVRPGMALTAIEGVPTQAAYDKVMGVTRVDSTDRSRHFRAVRRIVAGDLDSKASFTFERIDGTKMDVTLKRRRTSTAALANHRVLPSGLGYIRLTQWTGFTADRSEQAVRELKDTPGIVIDLRGNPGGSLLAVTNLLRRFFPAKTDVGRVLTRSGQAVGFFFGTVEVIKLKQIVDGGPDAYLGPVVVLVNAASGSGSEYFAGAMQAEGRATIMGETTCGCLLGFLGYSAIPGGGELAYSEIGFRFTNGKRIEGEGVVPEKPVPVTLEDLRLNRDRALEEAQALLKTMGPWKPPAKTALR</sequence>
<feature type="signal peptide" evidence="1">
    <location>
        <begin position="1"/>
        <end position="31"/>
    </location>
</feature>
<dbReference type="PANTHER" id="PTHR32060">
    <property type="entry name" value="TAIL-SPECIFIC PROTEASE"/>
    <property type="match status" value="1"/>
</dbReference>
<dbReference type="Gene3D" id="3.90.226.10">
    <property type="entry name" value="2-enoyl-CoA Hydratase, Chain A, domain 1"/>
    <property type="match status" value="1"/>
</dbReference>
<dbReference type="Pfam" id="PF03572">
    <property type="entry name" value="Peptidase_S41"/>
    <property type="match status" value="1"/>
</dbReference>
<dbReference type="Pfam" id="PF14684">
    <property type="entry name" value="Tricorn_C1"/>
    <property type="match status" value="1"/>
</dbReference>
<dbReference type="Proteomes" id="UP000503096">
    <property type="component" value="Chromosome"/>
</dbReference>
<dbReference type="InParanoid" id="A0A6M4H2R5"/>
<dbReference type="SUPFAM" id="SSF52096">
    <property type="entry name" value="ClpP/crotonase"/>
    <property type="match status" value="1"/>
</dbReference>
<dbReference type="GO" id="GO:0030288">
    <property type="term" value="C:outer membrane-bounded periplasmic space"/>
    <property type="evidence" value="ECO:0007669"/>
    <property type="project" value="TreeGrafter"/>
</dbReference>
<evidence type="ECO:0000313" key="3">
    <source>
        <dbReference type="EMBL" id="QJR13816.1"/>
    </source>
</evidence>
<reference evidence="3 4" key="1">
    <citation type="submission" date="2020-04" db="EMBL/GenBank/DDBJ databases">
        <title>Usitatibacter rugosus gen. nov., sp. nov. and Usitatibacter palustris sp. nov., novel members of Usitatibacteraceae fam. nov. within the order Nitrosomonadales isolated from soil.</title>
        <authorList>
            <person name="Huber K.J."/>
            <person name="Neumann-Schaal M."/>
            <person name="Geppert A."/>
            <person name="Luckner M."/>
            <person name="Wanner G."/>
            <person name="Overmann J."/>
        </authorList>
    </citation>
    <scope>NUCLEOTIDE SEQUENCE [LARGE SCALE GENOMIC DNA]</scope>
    <source>
        <strain evidence="3 4">Swamp67</strain>
    </source>
</reference>
<dbReference type="InterPro" id="IPR036034">
    <property type="entry name" value="PDZ_sf"/>
</dbReference>
<gene>
    <name evidence="3" type="ORF">DSM104440_00606</name>
</gene>
<dbReference type="SMART" id="SM00245">
    <property type="entry name" value="TSPc"/>
    <property type="match status" value="1"/>
</dbReference>
<dbReference type="PANTHER" id="PTHR32060:SF30">
    <property type="entry name" value="CARBOXY-TERMINAL PROCESSING PROTEASE CTPA"/>
    <property type="match status" value="1"/>
</dbReference>
<dbReference type="SUPFAM" id="SSF50156">
    <property type="entry name" value="PDZ domain-like"/>
    <property type="match status" value="1"/>
</dbReference>
<dbReference type="GO" id="GO:0007165">
    <property type="term" value="P:signal transduction"/>
    <property type="evidence" value="ECO:0007669"/>
    <property type="project" value="TreeGrafter"/>
</dbReference>
<accession>A0A6M4H2R5</accession>
<dbReference type="RefSeq" id="WP_171160556.1">
    <property type="nucleotide sequence ID" value="NZ_CP053073.1"/>
</dbReference>
<feature type="chain" id="PRO_5026886721" description="Tail specific protease domain-containing protein" evidence="1">
    <location>
        <begin position="32"/>
        <end position="469"/>
    </location>
</feature>
<dbReference type="GO" id="GO:0006508">
    <property type="term" value="P:proteolysis"/>
    <property type="evidence" value="ECO:0007669"/>
    <property type="project" value="InterPro"/>
</dbReference>
<proteinExistence type="predicted"/>